<dbReference type="Gene3D" id="3.60.10.10">
    <property type="entry name" value="Endonuclease/exonuclease/phosphatase"/>
    <property type="match status" value="1"/>
</dbReference>
<evidence type="ECO:0000256" key="1">
    <source>
        <dbReference type="SAM" id="Phobius"/>
    </source>
</evidence>
<dbReference type="InterPro" id="IPR000477">
    <property type="entry name" value="RT_dom"/>
</dbReference>
<dbReference type="Pfam" id="PF03372">
    <property type="entry name" value="Exo_endo_phos"/>
    <property type="match status" value="1"/>
</dbReference>
<dbReference type="CDD" id="cd09076">
    <property type="entry name" value="L1-EN"/>
    <property type="match status" value="1"/>
</dbReference>
<feature type="domain" description="Reverse transcriptase" evidence="2">
    <location>
        <begin position="512"/>
        <end position="786"/>
    </location>
</feature>
<keyword evidence="1" id="KW-1133">Transmembrane helix</keyword>
<dbReference type="CDD" id="cd01650">
    <property type="entry name" value="RT_nLTR_like"/>
    <property type="match status" value="1"/>
</dbReference>
<name>A0A8C5MAD4_9ANUR</name>
<dbReference type="InterPro" id="IPR043502">
    <property type="entry name" value="DNA/RNA_pol_sf"/>
</dbReference>
<feature type="transmembrane region" description="Helical" evidence="1">
    <location>
        <begin position="834"/>
        <end position="853"/>
    </location>
</feature>
<protein>
    <recommendedName>
        <fullName evidence="2">Reverse transcriptase domain-containing protein</fullName>
    </recommendedName>
</protein>
<proteinExistence type="predicted"/>
<organism evidence="3 4">
    <name type="scientific">Leptobrachium leishanense</name>
    <name type="common">Leishan spiny toad</name>
    <dbReference type="NCBI Taxonomy" id="445787"/>
    <lineage>
        <taxon>Eukaryota</taxon>
        <taxon>Metazoa</taxon>
        <taxon>Chordata</taxon>
        <taxon>Craniata</taxon>
        <taxon>Vertebrata</taxon>
        <taxon>Euteleostomi</taxon>
        <taxon>Amphibia</taxon>
        <taxon>Batrachia</taxon>
        <taxon>Anura</taxon>
        <taxon>Pelobatoidea</taxon>
        <taxon>Megophryidae</taxon>
        <taxon>Leptobrachium</taxon>
    </lineage>
</organism>
<dbReference type="Proteomes" id="UP000694569">
    <property type="component" value="Unplaced"/>
</dbReference>
<dbReference type="OrthoDB" id="278394at2759"/>
<evidence type="ECO:0000313" key="4">
    <source>
        <dbReference type="Proteomes" id="UP000694569"/>
    </source>
</evidence>
<keyword evidence="1" id="KW-0812">Transmembrane</keyword>
<dbReference type="InterPro" id="IPR005135">
    <property type="entry name" value="Endo/exonuclease/phosphatase"/>
</dbReference>
<evidence type="ECO:0000313" key="3">
    <source>
        <dbReference type="Ensembl" id="ENSLLEP00000009130.1"/>
    </source>
</evidence>
<evidence type="ECO:0000259" key="2">
    <source>
        <dbReference type="PROSITE" id="PS50878"/>
    </source>
</evidence>
<dbReference type="PANTHER" id="PTHR31635">
    <property type="entry name" value="REVERSE TRANSCRIPTASE DOMAIN-CONTAINING PROTEIN-RELATED"/>
    <property type="match status" value="1"/>
</dbReference>
<reference evidence="3" key="2">
    <citation type="submission" date="2025-09" db="UniProtKB">
        <authorList>
            <consortium name="Ensembl"/>
        </authorList>
    </citation>
    <scope>IDENTIFICATION</scope>
</reference>
<dbReference type="InterPro" id="IPR036691">
    <property type="entry name" value="Endo/exonu/phosph_ase_sf"/>
</dbReference>
<dbReference type="SUPFAM" id="SSF56219">
    <property type="entry name" value="DNase I-like"/>
    <property type="match status" value="1"/>
</dbReference>
<dbReference type="GO" id="GO:0003824">
    <property type="term" value="F:catalytic activity"/>
    <property type="evidence" value="ECO:0007669"/>
    <property type="project" value="InterPro"/>
</dbReference>
<dbReference type="GeneTree" id="ENSGT00940000165023"/>
<dbReference type="PANTHER" id="PTHR31635:SF196">
    <property type="entry name" value="REVERSE TRANSCRIPTASE DOMAIN-CONTAINING PROTEIN-RELATED"/>
    <property type="match status" value="1"/>
</dbReference>
<dbReference type="PROSITE" id="PS50878">
    <property type="entry name" value="RT_POL"/>
    <property type="match status" value="1"/>
</dbReference>
<dbReference type="SUPFAM" id="SSF56672">
    <property type="entry name" value="DNA/RNA polymerases"/>
    <property type="match status" value="1"/>
</dbReference>
<dbReference type="Ensembl" id="ENSLLET00000009484.1">
    <property type="protein sequence ID" value="ENSLLEP00000009130.1"/>
    <property type="gene ID" value="ENSLLEG00000005828.1"/>
</dbReference>
<reference evidence="3" key="1">
    <citation type="submission" date="2025-08" db="UniProtKB">
        <authorList>
            <consortium name="Ensembl"/>
        </authorList>
    </citation>
    <scope>IDENTIFICATION</scope>
</reference>
<keyword evidence="4" id="KW-1185">Reference proteome</keyword>
<accession>A0A8C5MAD4</accession>
<keyword evidence="1" id="KW-0472">Membrane</keyword>
<dbReference type="AlphaFoldDB" id="A0A8C5MAD4"/>
<dbReference type="Pfam" id="PF00078">
    <property type="entry name" value="RVT_1"/>
    <property type="match status" value="1"/>
</dbReference>
<sequence>MIMPPPLGFRPQTLRCLTYNTKGLNIPEKRRRLLREAAANRTSVLFVQETHFRLSSAPQLLNTDFSTGHFSDYHGGKSRGVAILFSKSVPMLTEEILSDRDGRYLFVKGRVAGEMYTFASIYLPNHNQHQCLRTILRRLSSFTEGMLVVAGDLNVPLDPRFDTSAGKSSIPSNVLRQIRRSLDDLQLVDVWRAYHAGERDYSFYSPVHASYSRLDYLFVRQRDILLTEEASILAQTWSDHCPLLAVLSSPLFRPTDRQWRLNTSMLSNSVVVAEIDTCLRTFFEENDSPDLPNPTIWEAHKAVVRGALISRATALKRTRSSLIQNLINDIRSLELLHHTSVLDSDYEQLTSKRKELNDLLNSDIRFAAQKAKCHFALLENKPGRLLARILRKRQNASYIARIKLPDGTFSSRPDHILNAFQHFYQNLYDMDQMPGSGPSTTTIAAYLSNTVTRTLSPAMIDLLDAPVTSDELLSVLRNLKRGKCPGPDGLPAEYYRTFSSTLTPKLLSLFSTLRDGVKFHTHTLSATIAVICKPGKRGTDVRSYRPISLLNTDLKILAKVLAVRLAPLLPSLIHPDQVGFVPGREARDATTRVLGAIGLARRLRKGLLLLSTDAEKAFDRVRWSFMFAVLQRIGSGDCFLSWIRALYDNPTARVRANGALSATFDIHNGTRQGCPLSPLLFSLTLEPLLTTIRSNVDIKGLDGQHSCHKISAYADDLLFLITDPSTSLPAITAVLDTYGEVSGYRINRDKSELLNITLDQTAIRRIRHAYPFRYCAHQMKYLGVWLAPSTKQILESNFFAILKTFRSDLSEWNGRMISWLGRIAALKMNLLPRLLYLFGALPIMVPLTFFTALRTALLKFIWPTGRPRVSFATLCKPKHRGGLALPDSRRYYLSSHLTRLIDWSAEHSNKRWLDLESALAGYPLWTLPWLPPGSFQVARADPDPVSATLRLWHKYKLTYGLSTAISPLLPLVHNPSLPGGIRPSLRTRLTEGSRLRAIDLPSDGNLDVLPTTSPGGPLSRSIALTSCRLSRIYGVFTLDTALVANCFHSNSSVKLAHL</sequence>